<sequence length="335" mass="37031">MMSPQYLLTLLEKYRDGACTEEELRQLNDWYDALGAHLPDQLLDAGGETARQLTQQGLASLKEGLSIEDAPHTAIIVKPFWRRAGSWAAVFLGMLMLGGTVWLLQQKQSPAVVVDNGLQQVAGSDYNRYIILPDSSTVLLHAGSRLEYPASFNGSNREVSLSGEAYFDIRHDSAKTFVINTGKLRTTVLGTAFNIKAYPEAREITVSVTRGKVRVEDEHKVLGVLTPDQQIVYNTLAATAEQQSVNAAAKISWVREDMVFESTSFDMIAAALSKRYQVNIRFRNEALKHCLVRASFTGTESLEEVLDVICLVRNASYTIENGHDITIDGKACVAE</sequence>
<name>A0A847SPW4_9BACT</name>
<dbReference type="Pfam" id="PF16344">
    <property type="entry name" value="FecR_C"/>
    <property type="match status" value="1"/>
</dbReference>
<dbReference type="Gene3D" id="3.55.50.30">
    <property type="match status" value="1"/>
</dbReference>
<protein>
    <submittedName>
        <fullName evidence="3">DUF4974 domain-containing protein</fullName>
    </submittedName>
</protein>
<dbReference type="RefSeq" id="WP_168738773.1">
    <property type="nucleotide sequence ID" value="NZ_JABAHZ010000002.1"/>
</dbReference>
<dbReference type="PANTHER" id="PTHR30273">
    <property type="entry name" value="PERIPLASMIC SIGNAL SENSOR AND SIGMA FACTOR ACTIVATOR FECR-RELATED"/>
    <property type="match status" value="1"/>
</dbReference>
<feature type="domain" description="Protein FecR C-terminal" evidence="2">
    <location>
        <begin position="258"/>
        <end position="326"/>
    </location>
</feature>
<dbReference type="PANTHER" id="PTHR30273:SF2">
    <property type="entry name" value="PROTEIN FECR"/>
    <property type="match status" value="1"/>
</dbReference>
<evidence type="ECO:0000313" key="3">
    <source>
        <dbReference type="EMBL" id="NLR79476.1"/>
    </source>
</evidence>
<dbReference type="Pfam" id="PF04773">
    <property type="entry name" value="FecR"/>
    <property type="match status" value="1"/>
</dbReference>
<organism evidence="3 4">
    <name type="scientific">Chitinophaga eiseniae</name>
    <dbReference type="NCBI Taxonomy" id="634771"/>
    <lineage>
        <taxon>Bacteria</taxon>
        <taxon>Pseudomonadati</taxon>
        <taxon>Bacteroidota</taxon>
        <taxon>Chitinophagia</taxon>
        <taxon>Chitinophagales</taxon>
        <taxon>Chitinophagaceae</taxon>
        <taxon>Chitinophaga</taxon>
    </lineage>
</organism>
<reference evidence="3 4" key="1">
    <citation type="submission" date="2020-04" db="EMBL/GenBank/DDBJ databases">
        <authorList>
            <person name="Yin C."/>
        </authorList>
    </citation>
    <scope>NUCLEOTIDE SEQUENCE [LARGE SCALE GENOMIC DNA]</scope>
    <source>
        <strain evidence="3 4">Ak56</strain>
    </source>
</reference>
<proteinExistence type="predicted"/>
<dbReference type="InterPro" id="IPR032508">
    <property type="entry name" value="FecR_C"/>
</dbReference>
<evidence type="ECO:0000313" key="4">
    <source>
        <dbReference type="Proteomes" id="UP000552864"/>
    </source>
</evidence>
<dbReference type="InterPro" id="IPR012373">
    <property type="entry name" value="Ferrdict_sens_TM"/>
</dbReference>
<dbReference type="InterPro" id="IPR006860">
    <property type="entry name" value="FecR"/>
</dbReference>
<dbReference type="EMBL" id="JABAHZ010000002">
    <property type="protein sequence ID" value="NLR79476.1"/>
    <property type="molecule type" value="Genomic_DNA"/>
</dbReference>
<comment type="caution">
    <text evidence="3">The sequence shown here is derived from an EMBL/GenBank/DDBJ whole genome shotgun (WGS) entry which is preliminary data.</text>
</comment>
<evidence type="ECO:0000259" key="1">
    <source>
        <dbReference type="Pfam" id="PF04773"/>
    </source>
</evidence>
<dbReference type="PIRSF" id="PIRSF018266">
    <property type="entry name" value="FecR"/>
    <property type="match status" value="1"/>
</dbReference>
<keyword evidence="4" id="KW-1185">Reference proteome</keyword>
<dbReference type="AlphaFoldDB" id="A0A847SPW4"/>
<dbReference type="Proteomes" id="UP000552864">
    <property type="component" value="Unassembled WGS sequence"/>
</dbReference>
<dbReference type="Gene3D" id="2.60.120.1440">
    <property type="match status" value="1"/>
</dbReference>
<evidence type="ECO:0000259" key="2">
    <source>
        <dbReference type="Pfam" id="PF16344"/>
    </source>
</evidence>
<feature type="domain" description="FecR protein" evidence="1">
    <location>
        <begin position="125"/>
        <end position="214"/>
    </location>
</feature>
<accession>A0A847SPW4</accession>
<gene>
    <name evidence="3" type="ORF">HGH91_12625</name>
</gene>
<dbReference type="GO" id="GO:0016989">
    <property type="term" value="F:sigma factor antagonist activity"/>
    <property type="evidence" value="ECO:0007669"/>
    <property type="project" value="TreeGrafter"/>
</dbReference>